<comment type="caution">
    <text evidence="1">The sequence shown here is derived from an EMBL/GenBank/DDBJ whole genome shotgun (WGS) entry which is preliminary data.</text>
</comment>
<dbReference type="Proteomes" id="UP001055072">
    <property type="component" value="Unassembled WGS sequence"/>
</dbReference>
<reference evidence="1" key="1">
    <citation type="journal article" date="2021" name="Environ. Microbiol.">
        <title>Gene family expansions and transcriptome signatures uncover fungal adaptations to wood decay.</title>
        <authorList>
            <person name="Hage H."/>
            <person name="Miyauchi S."/>
            <person name="Viragh M."/>
            <person name="Drula E."/>
            <person name="Min B."/>
            <person name="Chaduli D."/>
            <person name="Navarro D."/>
            <person name="Favel A."/>
            <person name="Norest M."/>
            <person name="Lesage-Meessen L."/>
            <person name="Balint B."/>
            <person name="Merenyi Z."/>
            <person name="de Eugenio L."/>
            <person name="Morin E."/>
            <person name="Martinez A.T."/>
            <person name="Baldrian P."/>
            <person name="Stursova M."/>
            <person name="Martinez M.J."/>
            <person name="Novotny C."/>
            <person name="Magnuson J.K."/>
            <person name="Spatafora J.W."/>
            <person name="Maurice S."/>
            <person name="Pangilinan J."/>
            <person name="Andreopoulos W."/>
            <person name="LaButti K."/>
            <person name="Hundley H."/>
            <person name="Na H."/>
            <person name="Kuo A."/>
            <person name="Barry K."/>
            <person name="Lipzen A."/>
            <person name="Henrissat B."/>
            <person name="Riley R."/>
            <person name="Ahrendt S."/>
            <person name="Nagy L.G."/>
            <person name="Grigoriev I.V."/>
            <person name="Martin F."/>
            <person name="Rosso M.N."/>
        </authorList>
    </citation>
    <scope>NUCLEOTIDE SEQUENCE</scope>
    <source>
        <strain evidence="1">CBS 384.51</strain>
    </source>
</reference>
<keyword evidence="2" id="KW-1185">Reference proteome</keyword>
<sequence>MANAPTADVIEPVQLGTQAPPEKEKEKEASVTHEEHTDVVHVIEPSSMEDAPLLLPSLLHVTAGSRTPDVIEVVFEVNKALADASRRWSAGQASYDASSSYASVYLLCLPMEKVKSIHERIGLTASAEEYGDALWNIQTAWPPQGKLVIEMNSNKATHTTFVPQQLIHTYRARGMGL</sequence>
<protein>
    <submittedName>
        <fullName evidence="1">Uncharacterized protein</fullName>
    </submittedName>
</protein>
<evidence type="ECO:0000313" key="1">
    <source>
        <dbReference type="EMBL" id="KAI0091151.1"/>
    </source>
</evidence>
<accession>A0ACB8UAF4</accession>
<name>A0ACB8UAF4_9APHY</name>
<dbReference type="EMBL" id="MU274906">
    <property type="protein sequence ID" value="KAI0091151.1"/>
    <property type="molecule type" value="Genomic_DNA"/>
</dbReference>
<evidence type="ECO:0000313" key="2">
    <source>
        <dbReference type="Proteomes" id="UP001055072"/>
    </source>
</evidence>
<organism evidence="1 2">
    <name type="scientific">Irpex rosettiformis</name>
    <dbReference type="NCBI Taxonomy" id="378272"/>
    <lineage>
        <taxon>Eukaryota</taxon>
        <taxon>Fungi</taxon>
        <taxon>Dikarya</taxon>
        <taxon>Basidiomycota</taxon>
        <taxon>Agaricomycotina</taxon>
        <taxon>Agaricomycetes</taxon>
        <taxon>Polyporales</taxon>
        <taxon>Irpicaceae</taxon>
        <taxon>Irpex</taxon>
    </lineage>
</organism>
<proteinExistence type="predicted"/>
<gene>
    <name evidence="1" type="ORF">BDY19DRAFT_685987</name>
</gene>